<feature type="transmembrane region" description="Helical" evidence="14">
    <location>
        <begin position="92"/>
        <end position="114"/>
    </location>
</feature>
<feature type="transmembrane region" description="Helical" evidence="14">
    <location>
        <begin position="236"/>
        <end position="254"/>
    </location>
</feature>
<feature type="transmembrane region" description="Helical" evidence="14">
    <location>
        <begin position="266"/>
        <end position="285"/>
    </location>
</feature>
<dbReference type="FunFam" id="1.20.1070.10:FF:000015">
    <property type="entry name" value="Olfactory receptor"/>
    <property type="match status" value="1"/>
</dbReference>
<evidence type="ECO:0000256" key="6">
    <source>
        <dbReference type="ARBA" id="ARBA00022989"/>
    </source>
</evidence>
<accession>A0AAV2ZW04</accession>
<comment type="caution">
    <text evidence="16">The sequence shown here is derived from an EMBL/GenBank/DDBJ whole genome shotgun (WGS) entry which is preliminary data.</text>
</comment>
<feature type="transmembrane region" description="Helical" evidence="14">
    <location>
        <begin position="20"/>
        <end position="42"/>
    </location>
</feature>
<dbReference type="Gene3D" id="1.20.1070.10">
    <property type="entry name" value="Rhodopsin 7-helix transmembrane proteins"/>
    <property type="match status" value="1"/>
</dbReference>
<dbReference type="GO" id="GO:0004984">
    <property type="term" value="F:olfactory receptor activity"/>
    <property type="evidence" value="ECO:0007669"/>
    <property type="project" value="InterPro"/>
</dbReference>
<comment type="similarity">
    <text evidence="13">Belongs to the G-protein coupled receptor 1 family.</text>
</comment>
<dbReference type="PRINTS" id="PR00237">
    <property type="entry name" value="GPCRRHODOPSN"/>
</dbReference>
<comment type="subcellular location">
    <subcellularLocation>
        <location evidence="1 14">Cell membrane</location>
        <topology evidence="1 14">Multi-pass membrane protein</topology>
    </subcellularLocation>
</comment>
<evidence type="ECO:0000256" key="11">
    <source>
        <dbReference type="ARBA" id="ARBA00023180"/>
    </source>
</evidence>
<dbReference type="SUPFAM" id="SSF81321">
    <property type="entry name" value="Family A G protein-coupled receptor-like"/>
    <property type="match status" value="1"/>
</dbReference>
<dbReference type="InterPro" id="IPR017452">
    <property type="entry name" value="GPCR_Rhodpsn_7TM"/>
</dbReference>
<dbReference type="EMBL" id="DYDO01000006">
    <property type="protein sequence ID" value="DBA22724.1"/>
    <property type="molecule type" value="Genomic_DNA"/>
</dbReference>
<keyword evidence="2 14" id="KW-1003">Cell membrane</keyword>
<dbReference type="PROSITE" id="PS50262">
    <property type="entry name" value="G_PROTEIN_RECEP_F1_2"/>
    <property type="match status" value="1"/>
</dbReference>
<keyword evidence="5 14" id="KW-0552">Olfaction</keyword>
<evidence type="ECO:0000256" key="9">
    <source>
        <dbReference type="ARBA" id="ARBA00023157"/>
    </source>
</evidence>
<evidence type="ECO:0000256" key="8">
    <source>
        <dbReference type="ARBA" id="ARBA00023136"/>
    </source>
</evidence>
<feature type="transmembrane region" description="Helical" evidence="14">
    <location>
        <begin position="134"/>
        <end position="155"/>
    </location>
</feature>
<proteinExistence type="inferred from homology"/>
<dbReference type="Proteomes" id="UP001181693">
    <property type="component" value="Unassembled WGS sequence"/>
</dbReference>
<feature type="transmembrane region" description="Helical" evidence="14">
    <location>
        <begin position="191"/>
        <end position="215"/>
    </location>
</feature>
<evidence type="ECO:0000256" key="5">
    <source>
        <dbReference type="ARBA" id="ARBA00022725"/>
    </source>
</evidence>
<evidence type="ECO:0000256" key="13">
    <source>
        <dbReference type="RuleBase" id="RU000688"/>
    </source>
</evidence>
<dbReference type="PANTHER" id="PTHR24242:SF359">
    <property type="entry name" value="ODORANT RECEPTOR-RELATED"/>
    <property type="match status" value="1"/>
</dbReference>
<dbReference type="PANTHER" id="PTHR24242">
    <property type="entry name" value="G-PROTEIN COUPLED RECEPTOR"/>
    <property type="match status" value="1"/>
</dbReference>
<evidence type="ECO:0000256" key="4">
    <source>
        <dbReference type="ARBA" id="ARBA00022692"/>
    </source>
</evidence>
<keyword evidence="6 14" id="KW-1133">Transmembrane helix</keyword>
<keyword evidence="17" id="KW-1185">Reference proteome</keyword>
<keyword evidence="8 14" id="KW-0472">Membrane</keyword>
<protein>
    <recommendedName>
        <fullName evidence="14">Olfactory receptor</fullName>
    </recommendedName>
</protein>
<evidence type="ECO:0000256" key="2">
    <source>
        <dbReference type="ARBA" id="ARBA00022475"/>
    </source>
</evidence>
<dbReference type="PRINTS" id="PR00245">
    <property type="entry name" value="OLFACTORYR"/>
</dbReference>
<organism evidence="16 17">
    <name type="scientific">Pyxicephalus adspersus</name>
    <name type="common">African bullfrog</name>
    <dbReference type="NCBI Taxonomy" id="30357"/>
    <lineage>
        <taxon>Eukaryota</taxon>
        <taxon>Metazoa</taxon>
        <taxon>Chordata</taxon>
        <taxon>Craniata</taxon>
        <taxon>Vertebrata</taxon>
        <taxon>Euteleostomi</taxon>
        <taxon>Amphibia</taxon>
        <taxon>Batrachia</taxon>
        <taxon>Anura</taxon>
        <taxon>Neobatrachia</taxon>
        <taxon>Ranoidea</taxon>
        <taxon>Pyxicephalidae</taxon>
        <taxon>Pyxicephalinae</taxon>
        <taxon>Pyxicephalus</taxon>
    </lineage>
</organism>
<reference evidence="16" key="1">
    <citation type="thesis" date="2020" institute="ProQuest LLC" country="789 East Eisenhower Parkway, Ann Arbor, MI, USA">
        <title>Comparative Genomics and Chromosome Evolution.</title>
        <authorList>
            <person name="Mudd A.B."/>
        </authorList>
    </citation>
    <scope>NUCLEOTIDE SEQUENCE</scope>
    <source>
        <strain evidence="16">1538</strain>
        <tissue evidence="16">Blood</tissue>
    </source>
</reference>
<dbReference type="GO" id="GO:0005886">
    <property type="term" value="C:plasma membrane"/>
    <property type="evidence" value="ECO:0007669"/>
    <property type="project" value="UniProtKB-SubCell"/>
</dbReference>
<evidence type="ECO:0000256" key="1">
    <source>
        <dbReference type="ARBA" id="ARBA00004651"/>
    </source>
</evidence>
<evidence type="ECO:0000313" key="17">
    <source>
        <dbReference type="Proteomes" id="UP001181693"/>
    </source>
</evidence>
<evidence type="ECO:0000256" key="7">
    <source>
        <dbReference type="ARBA" id="ARBA00023040"/>
    </source>
</evidence>
<keyword evidence="7 13" id="KW-0297">G-protein coupled receptor</keyword>
<gene>
    <name evidence="16" type="ORF">GDO54_013734</name>
</gene>
<evidence type="ECO:0000313" key="16">
    <source>
        <dbReference type="EMBL" id="DBA22724.1"/>
    </source>
</evidence>
<keyword evidence="12 13" id="KW-0807">Transducer</keyword>
<feature type="transmembrane region" description="Helical" evidence="14">
    <location>
        <begin position="54"/>
        <end position="72"/>
    </location>
</feature>
<keyword evidence="3 14" id="KW-0716">Sensory transduction</keyword>
<evidence type="ECO:0000256" key="10">
    <source>
        <dbReference type="ARBA" id="ARBA00023170"/>
    </source>
</evidence>
<name>A0AAV2ZW04_PYXAD</name>
<dbReference type="GO" id="GO:0004930">
    <property type="term" value="F:G protein-coupled receptor activity"/>
    <property type="evidence" value="ECO:0007669"/>
    <property type="project" value="UniProtKB-KW"/>
</dbReference>
<keyword evidence="4 13" id="KW-0812">Transmembrane</keyword>
<sequence length="303" mass="34502">MTVKEFIILGFSNIQGYQNVLLLFFLLMYIFTVTVNIFLLTIIRLSQRLHKPMYFFLGNLSFLELSYITVTVPKILIDIPRKRKSISFSGCITQLFFFTFLGATENILLALMSFDRFLAVCFPLRYTIIMSHKVCFLLSAFSWTLGFLTTSVPIIKISQLDFCNANVINHFFCEAAPLLKLSCSDPYFKELTVIICASSVILSSVLLTMMSYGYILKTILKIQTTTGKQKTASTCASHLLVVTTFYSTVFAMYIKPTASEGSLNKVLALFYAVVTPLVNPFIYSLRNKEVKEAILYIVKRERF</sequence>
<dbReference type="Pfam" id="PF13853">
    <property type="entry name" value="7tm_4"/>
    <property type="match status" value="1"/>
</dbReference>
<evidence type="ECO:0000256" key="12">
    <source>
        <dbReference type="ARBA" id="ARBA00023224"/>
    </source>
</evidence>
<feature type="domain" description="G-protein coupled receptors family 1 profile" evidence="15">
    <location>
        <begin position="35"/>
        <end position="283"/>
    </location>
</feature>
<dbReference type="PROSITE" id="PS00237">
    <property type="entry name" value="G_PROTEIN_RECEP_F1_1"/>
    <property type="match status" value="1"/>
</dbReference>
<dbReference type="CDD" id="cd13954">
    <property type="entry name" value="7tmA_OR"/>
    <property type="match status" value="1"/>
</dbReference>
<dbReference type="AlphaFoldDB" id="A0AAV2ZW04"/>
<keyword evidence="10 13" id="KW-0675">Receptor</keyword>
<dbReference type="InterPro" id="IPR000725">
    <property type="entry name" value="Olfact_rcpt"/>
</dbReference>
<evidence type="ECO:0000256" key="3">
    <source>
        <dbReference type="ARBA" id="ARBA00022606"/>
    </source>
</evidence>
<dbReference type="InterPro" id="IPR050939">
    <property type="entry name" value="Olfactory_GPCR1"/>
</dbReference>
<keyword evidence="11" id="KW-0325">Glycoprotein</keyword>
<dbReference type="InterPro" id="IPR000276">
    <property type="entry name" value="GPCR_Rhodpsn"/>
</dbReference>
<keyword evidence="9" id="KW-1015">Disulfide bond</keyword>
<evidence type="ECO:0000259" key="15">
    <source>
        <dbReference type="PROSITE" id="PS50262"/>
    </source>
</evidence>
<evidence type="ECO:0000256" key="14">
    <source>
        <dbReference type="RuleBase" id="RU363047"/>
    </source>
</evidence>